<comment type="similarity">
    <text evidence="1">Belongs to the sigma-70 factor family. ECF subfamily.</text>
</comment>
<evidence type="ECO:0000256" key="1">
    <source>
        <dbReference type="ARBA" id="ARBA00010641"/>
    </source>
</evidence>
<dbReference type="RefSeq" id="WP_178931601.1">
    <property type="nucleotide sequence ID" value="NZ_JACBAZ010000002.1"/>
</dbReference>
<dbReference type="SUPFAM" id="SSF88659">
    <property type="entry name" value="Sigma3 and sigma4 domains of RNA polymerase sigma factors"/>
    <property type="match status" value="1"/>
</dbReference>
<protein>
    <submittedName>
        <fullName evidence="7">Sigma-70 family RNA polymerase sigma factor</fullName>
    </submittedName>
</protein>
<dbReference type="Pfam" id="PF04542">
    <property type="entry name" value="Sigma70_r2"/>
    <property type="match status" value="1"/>
</dbReference>
<dbReference type="Proteomes" id="UP000557872">
    <property type="component" value="Unassembled WGS sequence"/>
</dbReference>
<dbReference type="Pfam" id="PF08281">
    <property type="entry name" value="Sigma70_r4_2"/>
    <property type="match status" value="1"/>
</dbReference>
<dbReference type="Gene3D" id="1.10.10.10">
    <property type="entry name" value="Winged helix-like DNA-binding domain superfamily/Winged helix DNA-binding domain"/>
    <property type="match status" value="1"/>
</dbReference>
<keyword evidence="3" id="KW-0731">Sigma factor</keyword>
<dbReference type="GO" id="GO:0006352">
    <property type="term" value="P:DNA-templated transcription initiation"/>
    <property type="evidence" value="ECO:0007669"/>
    <property type="project" value="InterPro"/>
</dbReference>
<dbReference type="AlphaFoldDB" id="A0A851GK24"/>
<comment type="caution">
    <text evidence="7">The sequence shown here is derived from an EMBL/GenBank/DDBJ whole genome shotgun (WGS) entry which is preliminary data.</text>
</comment>
<organism evidence="7 8">
    <name type="scientific">Oceaniferula marina</name>
    <dbReference type="NCBI Taxonomy" id="2748318"/>
    <lineage>
        <taxon>Bacteria</taxon>
        <taxon>Pseudomonadati</taxon>
        <taxon>Verrucomicrobiota</taxon>
        <taxon>Verrucomicrobiia</taxon>
        <taxon>Verrucomicrobiales</taxon>
        <taxon>Verrucomicrobiaceae</taxon>
        <taxon>Oceaniferula</taxon>
    </lineage>
</organism>
<dbReference type="InterPro" id="IPR007627">
    <property type="entry name" value="RNA_pol_sigma70_r2"/>
</dbReference>
<dbReference type="SUPFAM" id="SSF88946">
    <property type="entry name" value="Sigma2 domain of RNA polymerase sigma factors"/>
    <property type="match status" value="1"/>
</dbReference>
<proteinExistence type="inferred from homology"/>
<reference evidence="7 8" key="1">
    <citation type="submission" date="2020-07" db="EMBL/GenBank/DDBJ databases">
        <title>Roseicoccus Jingziensis gen. nov., sp. nov., isolated from coastal seawater.</title>
        <authorList>
            <person name="Feng X."/>
        </authorList>
    </citation>
    <scope>NUCLEOTIDE SEQUENCE [LARGE SCALE GENOMIC DNA]</scope>
    <source>
        <strain evidence="7 8">N1E253</strain>
    </source>
</reference>
<feature type="domain" description="RNA polymerase sigma-70 region 2" evidence="5">
    <location>
        <begin position="17"/>
        <end position="84"/>
    </location>
</feature>
<keyword evidence="4" id="KW-0804">Transcription</keyword>
<dbReference type="InterPro" id="IPR013249">
    <property type="entry name" value="RNA_pol_sigma70_r4_t2"/>
</dbReference>
<evidence type="ECO:0000259" key="6">
    <source>
        <dbReference type="Pfam" id="PF08281"/>
    </source>
</evidence>
<dbReference type="GO" id="GO:0016987">
    <property type="term" value="F:sigma factor activity"/>
    <property type="evidence" value="ECO:0007669"/>
    <property type="project" value="UniProtKB-KW"/>
</dbReference>
<keyword evidence="2" id="KW-0805">Transcription regulation</keyword>
<dbReference type="Gene3D" id="1.10.1740.10">
    <property type="match status" value="1"/>
</dbReference>
<feature type="domain" description="RNA polymerase sigma factor 70 region 4 type 2" evidence="6">
    <location>
        <begin position="114"/>
        <end position="166"/>
    </location>
</feature>
<dbReference type="PANTHER" id="PTHR43133:SF51">
    <property type="entry name" value="RNA POLYMERASE SIGMA FACTOR"/>
    <property type="match status" value="1"/>
</dbReference>
<gene>
    <name evidence="7" type="ORF">HW115_05530</name>
</gene>
<sequence length="181" mass="20592">MPNPPIAADAEERMIGLISKHQVVLHDYIFALIQDATLADDILQETNLVLWRKASEYDLSRPFLPWARGIAWNQVRAASRDASRDRLVFSRKTMELLAQESEQSQVYLPNQREQSLAECIALLTPKQQALVKARYFDDISVHSMAEQLDRPASSISQALYLIRNKLKQCVQIKTSAPTTLK</sequence>
<dbReference type="InterPro" id="IPR014284">
    <property type="entry name" value="RNA_pol_sigma-70_dom"/>
</dbReference>
<evidence type="ECO:0000259" key="5">
    <source>
        <dbReference type="Pfam" id="PF04542"/>
    </source>
</evidence>
<dbReference type="InterPro" id="IPR013324">
    <property type="entry name" value="RNA_pol_sigma_r3/r4-like"/>
</dbReference>
<dbReference type="InterPro" id="IPR039425">
    <property type="entry name" value="RNA_pol_sigma-70-like"/>
</dbReference>
<evidence type="ECO:0000313" key="8">
    <source>
        <dbReference type="Proteomes" id="UP000557872"/>
    </source>
</evidence>
<dbReference type="InterPro" id="IPR013325">
    <property type="entry name" value="RNA_pol_sigma_r2"/>
</dbReference>
<dbReference type="PANTHER" id="PTHR43133">
    <property type="entry name" value="RNA POLYMERASE ECF-TYPE SIGMA FACTO"/>
    <property type="match status" value="1"/>
</dbReference>
<evidence type="ECO:0000256" key="3">
    <source>
        <dbReference type="ARBA" id="ARBA00023082"/>
    </source>
</evidence>
<evidence type="ECO:0000313" key="7">
    <source>
        <dbReference type="EMBL" id="NWK55060.1"/>
    </source>
</evidence>
<keyword evidence="8" id="KW-1185">Reference proteome</keyword>
<dbReference type="GO" id="GO:0003677">
    <property type="term" value="F:DNA binding"/>
    <property type="evidence" value="ECO:0007669"/>
    <property type="project" value="InterPro"/>
</dbReference>
<dbReference type="NCBIfam" id="TIGR02937">
    <property type="entry name" value="sigma70-ECF"/>
    <property type="match status" value="1"/>
</dbReference>
<name>A0A851GK24_9BACT</name>
<evidence type="ECO:0000256" key="4">
    <source>
        <dbReference type="ARBA" id="ARBA00023163"/>
    </source>
</evidence>
<dbReference type="InterPro" id="IPR036388">
    <property type="entry name" value="WH-like_DNA-bd_sf"/>
</dbReference>
<dbReference type="InterPro" id="IPR014331">
    <property type="entry name" value="RNA_pol_sigma70_ECF_RHOBA"/>
</dbReference>
<accession>A0A851GK24</accession>
<evidence type="ECO:0000256" key="2">
    <source>
        <dbReference type="ARBA" id="ARBA00023015"/>
    </source>
</evidence>
<dbReference type="EMBL" id="JACBAZ010000002">
    <property type="protein sequence ID" value="NWK55060.1"/>
    <property type="molecule type" value="Genomic_DNA"/>
</dbReference>
<dbReference type="NCBIfam" id="TIGR02989">
    <property type="entry name" value="Sig-70_gvs1"/>
    <property type="match status" value="1"/>
</dbReference>